<dbReference type="Pfam" id="PF07238">
    <property type="entry name" value="PilZ"/>
    <property type="match status" value="1"/>
</dbReference>
<evidence type="ECO:0000259" key="1">
    <source>
        <dbReference type="Pfam" id="PF07238"/>
    </source>
</evidence>
<reference evidence="2 3" key="1">
    <citation type="submission" date="2017-09" db="EMBL/GenBank/DDBJ databases">
        <title>Sphingomonas spermidinifaciens 9NM-10, whole genome shotgun sequence.</title>
        <authorList>
            <person name="Feng G."/>
            <person name="Zhu H."/>
        </authorList>
    </citation>
    <scope>NUCLEOTIDE SEQUENCE [LARGE SCALE GENOMIC DNA]</scope>
    <source>
        <strain evidence="2 3">9NM-10</strain>
    </source>
</reference>
<dbReference type="EMBL" id="NWMW01000001">
    <property type="protein sequence ID" value="PCD03025.1"/>
    <property type="molecule type" value="Genomic_DNA"/>
</dbReference>
<organism evidence="2 3">
    <name type="scientific">Sphingomonas spermidinifaciens</name>
    <dbReference type="NCBI Taxonomy" id="1141889"/>
    <lineage>
        <taxon>Bacteria</taxon>
        <taxon>Pseudomonadati</taxon>
        <taxon>Pseudomonadota</taxon>
        <taxon>Alphaproteobacteria</taxon>
        <taxon>Sphingomonadales</taxon>
        <taxon>Sphingomonadaceae</taxon>
        <taxon>Sphingomonas</taxon>
    </lineage>
</organism>
<dbReference type="OrthoDB" id="9795572at2"/>
<feature type="domain" description="PilZ" evidence="1">
    <location>
        <begin position="24"/>
        <end position="106"/>
    </location>
</feature>
<proteinExistence type="predicted"/>
<evidence type="ECO:0000313" key="2">
    <source>
        <dbReference type="EMBL" id="PCD03025.1"/>
    </source>
</evidence>
<keyword evidence="3" id="KW-1185">Reference proteome</keyword>
<dbReference type="RefSeq" id="WP_096341424.1">
    <property type="nucleotide sequence ID" value="NZ_NWMW01000001.1"/>
</dbReference>
<comment type="caution">
    <text evidence="2">The sequence shown here is derived from an EMBL/GenBank/DDBJ whole genome shotgun (WGS) entry which is preliminary data.</text>
</comment>
<evidence type="ECO:0000313" key="3">
    <source>
        <dbReference type="Proteomes" id="UP000218366"/>
    </source>
</evidence>
<gene>
    <name evidence="2" type="ORF">COC42_00925</name>
</gene>
<name>A0A2A4B4Z6_9SPHN</name>
<dbReference type="Gene3D" id="2.40.10.220">
    <property type="entry name" value="predicted glycosyltransferase like domains"/>
    <property type="match status" value="1"/>
</dbReference>
<dbReference type="AlphaFoldDB" id="A0A2A4B4Z6"/>
<sequence>MESHVPVRTRIAAELIPLAAGESRRAAARKSVSLDAGLFDAGYHGSLCRITDLSMSGARIQTFTDLVADTSILLTLPGGVRRVSRVVWSRDYQAGCQFEQPLSNFELELLTAG</sequence>
<dbReference type="Proteomes" id="UP000218366">
    <property type="component" value="Unassembled WGS sequence"/>
</dbReference>
<dbReference type="SUPFAM" id="SSF141371">
    <property type="entry name" value="PilZ domain-like"/>
    <property type="match status" value="1"/>
</dbReference>
<protein>
    <submittedName>
        <fullName evidence="2">Pilus assembly protein PilZ</fullName>
    </submittedName>
</protein>
<accession>A0A2A4B4Z6</accession>
<dbReference type="InterPro" id="IPR009875">
    <property type="entry name" value="PilZ_domain"/>
</dbReference>
<dbReference type="GO" id="GO:0035438">
    <property type="term" value="F:cyclic-di-GMP binding"/>
    <property type="evidence" value="ECO:0007669"/>
    <property type="project" value="InterPro"/>
</dbReference>